<gene>
    <name evidence="2" type="ORF">CUU66_12810</name>
</gene>
<sequence>MSRKGNCWDNAPIESFFGHFKDEVDVKECASLSELKQMVDSYIEEYNNHRYQWGLNKMTPVQYEATEKVFIKNNQR</sequence>
<name>A0A2N5M510_9BACI</name>
<dbReference type="Gene3D" id="3.30.420.10">
    <property type="entry name" value="Ribonuclease H-like superfamily/Ribonuclease H"/>
    <property type="match status" value="1"/>
</dbReference>
<dbReference type="PANTHER" id="PTHR46889">
    <property type="entry name" value="TRANSPOSASE INSF FOR INSERTION SEQUENCE IS3B-RELATED"/>
    <property type="match status" value="1"/>
</dbReference>
<accession>A0A2N5M510</accession>
<dbReference type="Proteomes" id="UP000234748">
    <property type="component" value="Unassembled WGS sequence"/>
</dbReference>
<evidence type="ECO:0000313" key="2">
    <source>
        <dbReference type="EMBL" id="PLT29461.1"/>
    </source>
</evidence>
<evidence type="ECO:0000259" key="1">
    <source>
        <dbReference type="Pfam" id="PF13683"/>
    </source>
</evidence>
<dbReference type="EMBL" id="PGUY01000039">
    <property type="protein sequence ID" value="PLT29461.1"/>
    <property type="molecule type" value="Genomic_DNA"/>
</dbReference>
<feature type="domain" description="Integrase catalytic" evidence="1">
    <location>
        <begin position="1"/>
        <end position="60"/>
    </location>
</feature>
<protein>
    <recommendedName>
        <fullName evidence="1">Integrase catalytic domain-containing protein</fullName>
    </recommendedName>
</protein>
<reference evidence="2 3" key="1">
    <citation type="submission" date="2017-11" db="EMBL/GenBank/DDBJ databases">
        <title>Comparitive Functional Genomics of Dry Heat Resistant strains isolated from the Viking Spacecraft.</title>
        <authorList>
            <person name="Seuylemezian A."/>
            <person name="Cooper K."/>
            <person name="Vaishampayan P."/>
        </authorList>
    </citation>
    <scope>NUCLEOTIDE SEQUENCE [LARGE SCALE GENOMIC DNA]</scope>
    <source>
        <strain evidence="2 3">V1-29</strain>
    </source>
</reference>
<dbReference type="AlphaFoldDB" id="A0A2N5M510"/>
<evidence type="ECO:0000313" key="3">
    <source>
        <dbReference type="Proteomes" id="UP000234748"/>
    </source>
</evidence>
<dbReference type="InterPro" id="IPR050900">
    <property type="entry name" value="Transposase_IS3/IS150/IS904"/>
</dbReference>
<dbReference type="OrthoDB" id="2357599at2"/>
<dbReference type="InterPro" id="IPR036397">
    <property type="entry name" value="RNaseH_sf"/>
</dbReference>
<dbReference type="InterPro" id="IPR012337">
    <property type="entry name" value="RNaseH-like_sf"/>
</dbReference>
<dbReference type="GO" id="GO:0015074">
    <property type="term" value="P:DNA integration"/>
    <property type="evidence" value="ECO:0007669"/>
    <property type="project" value="InterPro"/>
</dbReference>
<dbReference type="Pfam" id="PF13683">
    <property type="entry name" value="rve_3"/>
    <property type="match status" value="1"/>
</dbReference>
<dbReference type="GO" id="GO:0003676">
    <property type="term" value="F:nucleic acid binding"/>
    <property type="evidence" value="ECO:0007669"/>
    <property type="project" value="InterPro"/>
</dbReference>
<organism evidence="2 3">
    <name type="scientific">Peribacillus deserti</name>
    <dbReference type="NCBI Taxonomy" id="673318"/>
    <lineage>
        <taxon>Bacteria</taxon>
        <taxon>Bacillati</taxon>
        <taxon>Bacillota</taxon>
        <taxon>Bacilli</taxon>
        <taxon>Bacillales</taxon>
        <taxon>Bacillaceae</taxon>
        <taxon>Peribacillus</taxon>
    </lineage>
</organism>
<keyword evidence="3" id="KW-1185">Reference proteome</keyword>
<dbReference type="SUPFAM" id="SSF53098">
    <property type="entry name" value="Ribonuclease H-like"/>
    <property type="match status" value="1"/>
</dbReference>
<proteinExistence type="predicted"/>
<dbReference type="PANTHER" id="PTHR46889:SF4">
    <property type="entry name" value="TRANSPOSASE INSO FOR INSERTION SEQUENCE ELEMENT IS911B-RELATED"/>
    <property type="match status" value="1"/>
</dbReference>
<comment type="caution">
    <text evidence="2">The sequence shown here is derived from an EMBL/GenBank/DDBJ whole genome shotgun (WGS) entry which is preliminary data.</text>
</comment>
<dbReference type="InterPro" id="IPR001584">
    <property type="entry name" value="Integrase_cat-core"/>
</dbReference>